<accession>A0A9D0Z1H2</accession>
<dbReference type="PANTHER" id="PTHR47099">
    <property type="entry name" value="METHYLCOBAMIDE:COM METHYLTRANSFERASE MTBA"/>
    <property type="match status" value="1"/>
</dbReference>
<feature type="domain" description="Uroporphyrinogen decarboxylase (URO-D)" evidence="1">
    <location>
        <begin position="215"/>
        <end position="417"/>
    </location>
</feature>
<dbReference type="GO" id="GO:0006779">
    <property type="term" value="P:porphyrin-containing compound biosynthetic process"/>
    <property type="evidence" value="ECO:0007669"/>
    <property type="project" value="InterPro"/>
</dbReference>
<keyword evidence="2" id="KW-0489">Methyltransferase</keyword>
<proteinExistence type="predicted"/>
<evidence type="ECO:0000313" key="2">
    <source>
        <dbReference type="EMBL" id="HIQ67268.1"/>
    </source>
</evidence>
<dbReference type="Proteomes" id="UP000886796">
    <property type="component" value="Unassembled WGS sequence"/>
</dbReference>
<dbReference type="EMBL" id="DVFK01000024">
    <property type="protein sequence ID" value="HIQ67268.1"/>
    <property type="molecule type" value="Genomic_DNA"/>
</dbReference>
<dbReference type="AlphaFoldDB" id="A0A9D0Z1H2"/>
<dbReference type="InterPro" id="IPR038071">
    <property type="entry name" value="UROD/MetE-like_sf"/>
</dbReference>
<protein>
    <submittedName>
        <fullName evidence="2">Methyltransferase</fullName>
    </submittedName>
</protein>
<gene>
    <name evidence="2" type="ORF">IAB74_02000</name>
</gene>
<comment type="caution">
    <text evidence="2">The sequence shown here is derived from an EMBL/GenBank/DDBJ whole genome shotgun (WGS) entry which is preliminary data.</text>
</comment>
<dbReference type="PANTHER" id="PTHR47099:SF1">
    <property type="entry name" value="METHYLCOBAMIDE:COM METHYLTRANSFERASE MTBA"/>
    <property type="match status" value="1"/>
</dbReference>
<evidence type="ECO:0000259" key="1">
    <source>
        <dbReference type="Pfam" id="PF01208"/>
    </source>
</evidence>
<dbReference type="GO" id="GO:0032259">
    <property type="term" value="P:methylation"/>
    <property type="evidence" value="ECO:0007669"/>
    <property type="project" value="UniProtKB-KW"/>
</dbReference>
<dbReference type="GO" id="GO:0004853">
    <property type="term" value="F:uroporphyrinogen decarboxylase activity"/>
    <property type="evidence" value="ECO:0007669"/>
    <property type="project" value="InterPro"/>
</dbReference>
<dbReference type="InterPro" id="IPR052024">
    <property type="entry name" value="Methanogen_methyltrans"/>
</dbReference>
<keyword evidence="2" id="KW-0808">Transferase</keyword>
<dbReference type="InterPro" id="IPR000257">
    <property type="entry name" value="Uroporphyrinogen_deCOase"/>
</dbReference>
<dbReference type="Gene3D" id="3.20.20.210">
    <property type="match status" value="1"/>
</dbReference>
<evidence type="ECO:0000313" key="3">
    <source>
        <dbReference type="Proteomes" id="UP000886796"/>
    </source>
</evidence>
<reference evidence="2" key="1">
    <citation type="submission" date="2020-10" db="EMBL/GenBank/DDBJ databases">
        <authorList>
            <person name="Gilroy R."/>
        </authorList>
    </citation>
    <scope>NUCLEOTIDE SEQUENCE</scope>
    <source>
        <strain evidence="2">13361</strain>
    </source>
</reference>
<reference evidence="2" key="2">
    <citation type="journal article" date="2021" name="PeerJ">
        <title>Extensive microbial diversity within the chicken gut microbiome revealed by metagenomics and culture.</title>
        <authorList>
            <person name="Gilroy R."/>
            <person name="Ravi A."/>
            <person name="Getino M."/>
            <person name="Pursley I."/>
            <person name="Horton D.L."/>
            <person name="Alikhan N.F."/>
            <person name="Baker D."/>
            <person name="Gharbi K."/>
            <person name="Hall N."/>
            <person name="Watson M."/>
            <person name="Adriaenssens E.M."/>
            <person name="Foster-Nyarko E."/>
            <person name="Jarju S."/>
            <person name="Secka A."/>
            <person name="Antonio M."/>
            <person name="Oren A."/>
            <person name="Chaudhuri R.R."/>
            <person name="La Ragione R."/>
            <person name="Hildebrand F."/>
            <person name="Pallen M.J."/>
        </authorList>
    </citation>
    <scope>NUCLEOTIDE SEQUENCE</scope>
    <source>
        <strain evidence="2">13361</strain>
    </source>
</reference>
<dbReference type="GO" id="GO:0008168">
    <property type="term" value="F:methyltransferase activity"/>
    <property type="evidence" value="ECO:0007669"/>
    <property type="project" value="UniProtKB-KW"/>
</dbReference>
<dbReference type="SUPFAM" id="SSF51726">
    <property type="entry name" value="UROD/MetE-like"/>
    <property type="match status" value="1"/>
</dbReference>
<sequence length="421" mass="47261">MTSRERIIETIHHRQPDRVPVDLGATGQTGMNASTLYKLRAALGMENHPIEITEIFQMLGKIDPDMMAYAGSDVIGLNMPSDMFGVKAGGLKPFTMPDGTPTMISQGEAYDVAEDGSVYIYPQGNRTVPPSGHMPAGGSFFDNINRAPAYDEDELTPAEDFKDDFGVMDEETARYLEEKSKVLYEGTDYAIIGNLGGAGLGDSAMVPGPHVLAPKGIRKFDDWLMAHMLYPEYIQEVFEIQTQTMLKNLEIYRQAVGNRIEIVWISGTDFGTQNGEFFRPEVFRELYKPYYKRINDWVHENTPWKTFYHCCGSIVNYLDDFVDMGVDILNPVQLSAKGMDPHMLKEKYGDKLVFWGGGVDTQQTLPFGTPEQVRQQVKERLEILSKNGGYVFAPIHNVVAKTPAENLIAMYEAVKEYNSNK</sequence>
<organism evidence="2 3">
    <name type="scientific">Candidatus Faecousia excrementigallinarum</name>
    <dbReference type="NCBI Taxonomy" id="2840806"/>
    <lineage>
        <taxon>Bacteria</taxon>
        <taxon>Bacillati</taxon>
        <taxon>Bacillota</taxon>
        <taxon>Clostridia</taxon>
        <taxon>Eubacteriales</taxon>
        <taxon>Oscillospiraceae</taxon>
        <taxon>Faecousia</taxon>
    </lineage>
</organism>
<name>A0A9D0Z1H2_9FIRM</name>
<dbReference type="Pfam" id="PF01208">
    <property type="entry name" value="URO-D"/>
    <property type="match status" value="1"/>
</dbReference>